<dbReference type="GO" id="GO:0090729">
    <property type="term" value="F:toxin activity"/>
    <property type="evidence" value="ECO:0007669"/>
    <property type="project" value="UniProtKB-KW"/>
</dbReference>
<protein>
    <recommendedName>
        <fullName evidence="8">Ribonuclease VapC</fullName>
        <shortName evidence="8">RNase VapC</shortName>
        <ecNumber evidence="8">3.1.-.-</ecNumber>
    </recommendedName>
    <alternativeName>
        <fullName evidence="8">Toxin VapC</fullName>
    </alternativeName>
</protein>
<feature type="binding site" evidence="8">
    <location>
        <position position="5"/>
    </location>
    <ligand>
        <name>Mg(2+)</name>
        <dbReference type="ChEBI" id="CHEBI:18420"/>
    </ligand>
</feature>
<dbReference type="Proteomes" id="UP001300672">
    <property type="component" value="Chromosome"/>
</dbReference>
<keyword evidence="6 8" id="KW-0460">Magnesium</keyword>
<evidence type="ECO:0000256" key="2">
    <source>
        <dbReference type="ARBA" id="ARBA00022649"/>
    </source>
</evidence>
<keyword evidence="8" id="KW-0800">Toxin</keyword>
<dbReference type="Pfam" id="PF01850">
    <property type="entry name" value="PIN"/>
    <property type="match status" value="1"/>
</dbReference>
<dbReference type="GO" id="GO:0000287">
    <property type="term" value="F:magnesium ion binding"/>
    <property type="evidence" value="ECO:0007669"/>
    <property type="project" value="UniProtKB-UniRule"/>
</dbReference>
<organism evidence="10">
    <name type="scientific">Candidatus Thiocaldithrix dubininis</name>
    <dbReference type="NCBI Taxonomy" id="3080823"/>
    <lineage>
        <taxon>Bacteria</taxon>
        <taxon>Pseudomonadati</taxon>
        <taxon>Pseudomonadota</taxon>
        <taxon>Gammaproteobacteria</taxon>
        <taxon>Thiotrichales</taxon>
        <taxon>Thiotrichaceae</taxon>
        <taxon>Candidatus Thiocaldithrix</taxon>
    </lineage>
</organism>
<dbReference type="InterPro" id="IPR022907">
    <property type="entry name" value="VapC_family"/>
</dbReference>
<accession>A0AA95KJM6</accession>
<feature type="domain" description="PIN" evidence="9">
    <location>
        <begin position="2"/>
        <end position="129"/>
    </location>
</feature>
<dbReference type="KEGG" id="tdu:QJT80_11450"/>
<evidence type="ECO:0000313" key="10">
    <source>
        <dbReference type="EMBL" id="WGZ90108.1"/>
    </source>
</evidence>
<dbReference type="InterPro" id="IPR002716">
    <property type="entry name" value="PIN_dom"/>
</dbReference>
<dbReference type="PANTHER" id="PTHR33653:SF1">
    <property type="entry name" value="RIBONUCLEASE VAPC2"/>
    <property type="match status" value="1"/>
</dbReference>
<dbReference type="SUPFAM" id="SSF88723">
    <property type="entry name" value="PIN domain-like"/>
    <property type="match status" value="1"/>
</dbReference>
<keyword evidence="3 8" id="KW-0540">Nuclease</keyword>
<dbReference type="PANTHER" id="PTHR33653">
    <property type="entry name" value="RIBONUCLEASE VAPC2"/>
    <property type="match status" value="1"/>
</dbReference>
<evidence type="ECO:0000259" key="9">
    <source>
        <dbReference type="Pfam" id="PF01850"/>
    </source>
</evidence>
<comment type="similarity">
    <text evidence="7 8">Belongs to the PINc/VapC protein family.</text>
</comment>
<dbReference type="EMBL" id="CP124755">
    <property type="protein sequence ID" value="WGZ90108.1"/>
    <property type="molecule type" value="Genomic_DNA"/>
</dbReference>
<dbReference type="Gene3D" id="3.40.50.1010">
    <property type="entry name" value="5'-nuclease"/>
    <property type="match status" value="1"/>
</dbReference>
<comment type="function">
    <text evidence="8">Toxic component of a toxin-antitoxin (TA) system. An RNase.</text>
</comment>
<evidence type="ECO:0000256" key="4">
    <source>
        <dbReference type="ARBA" id="ARBA00022723"/>
    </source>
</evidence>
<keyword evidence="4 8" id="KW-0479">Metal-binding</keyword>
<reference evidence="10" key="2">
    <citation type="submission" date="2023-04" db="EMBL/GenBank/DDBJ databases">
        <authorList>
            <person name="Beletskiy A.V."/>
            <person name="Mardanov A.V."/>
            <person name="Ravin N.V."/>
        </authorList>
    </citation>
    <scope>NUCLEOTIDE SEQUENCE</scope>
    <source>
        <strain evidence="10">GKL-01</strain>
    </source>
</reference>
<dbReference type="InterPro" id="IPR050556">
    <property type="entry name" value="Type_II_TA_system_RNase"/>
</dbReference>
<dbReference type="GO" id="GO:0004540">
    <property type="term" value="F:RNA nuclease activity"/>
    <property type="evidence" value="ECO:0007669"/>
    <property type="project" value="InterPro"/>
</dbReference>
<evidence type="ECO:0000256" key="6">
    <source>
        <dbReference type="ARBA" id="ARBA00022842"/>
    </source>
</evidence>
<sequence>MYLLDTNVLSELRKAAHGKANPQVVHWASQQNTAHLYTSVITILELEQGILQIERRDTQQGKPLRHWLEQQVLPSFAGRILSLDIKAARQCAALHVPNPVSYRDAMIAAIALANKFTMVTRNTEDFKATGVTLINPWSAI</sequence>
<dbReference type="EC" id="3.1.-.-" evidence="8"/>
<dbReference type="GO" id="GO:0016787">
    <property type="term" value="F:hydrolase activity"/>
    <property type="evidence" value="ECO:0007669"/>
    <property type="project" value="UniProtKB-KW"/>
</dbReference>
<evidence type="ECO:0000256" key="8">
    <source>
        <dbReference type="HAMAP-Rule" id="MF_00265"/>
    </source>
</evidence>
<dbReference type="CDD" id="cd18746">
    <property type="entry name" value="PIN_VapC4-5_FitB-like"/>
    <property type="match status" value="1"/>
</dbReference>
<evidence type="ECO:0000256" key="1">
    <source>
        <dbReference type="ARBA" id="ARBA00001946"/>
    </source>
</evidence>
<proteinExistence type="inferred from homology"/>
<keyword evidence="2 8" id="KW-1277">Toxin-antitoxin system</keyword>
<evidence type="ECO:0000256" key="3">
    <source>
        <dbReference type="ARBA" id="ARBA00022722"/>
    </source>
</evidence>
<dbReference type="HAMAP" id="MF_00265">
    <property type="entry name" value="VapC_Nob1"/>
    <property type="match status" value="1"/>
</dbReference>
<dbReference type="InterPro" id="IPR029060">
    <property type="entry name" value="PIN-like_dom_sf"/>
</dbReference>
<comment type="cofactor">
    <cofactor evidence="1 8">
        <name>Mg(2+)</name>
        <dbReference type="ChEBI" id="CHEBI:18420"/>
    </cofactor>
</comment>
<reference evidence="10" key="1">
    <citation type="journal article" date="2023" name="Int. J. Mol. Sci.">
        <title>Metagenomics Revealed a New Genus 'Candidatus Thiocaldithrix dubininis' gen. nov., sp. nov. and a New Species 'Candidatus Thiothrix putei' sp. nov. in the Family Thiotrichaceae, Some Members of Which Have Traits of Both Na+- and H+-Motive Energetics.</title>
        <authorList>
            <person name="Ravin N.V."/>
            <person name="Muntyan M.S."/>
            <person name="Smolyakov D.D."/>
            <person name="Rudenko T.S."/>
            <person name="Beletsky A.V."/>
            <person name="Mardanov A.V."/>
            <person name="Grabovich M.Y."/>
        </authorList>
    </citation>
    <scope>NUCLEOTIDE SEQUENCE</scope>
    <source>
        <strain evidence="10">GKL-01</strain>
    </source>
</reference>
<evidence type="ECO:0000256" key="7">
    <source>
        <dbReference type="ARBA" id="ARBA00038093"/>
    </source>
</evidence>
<evidence type="ECO:0000256" key="5">
    <source>
        <dbReference type="ARBA" id="ARBA00022801"/>
    </source>
</evidence>
<dbReference type="AlphaFoldDB" id="A0AA95KJM6"/>
<gene>
    <name evidence="8" type="primary">vapC</name>
    <name evidence="10" type="ORF">QJT80_11450</name>
</gene>
<name>A0AA95KJM6_9GAMM</name>
<feature type="binding site" evidence="8">
    <location>
        <position position="104"/>
    </location>
    <ligand>
        <name>Mg(2+)</name>
        <dbReference type="ChEBI" id="CHEBI:18420"/>
    </ligand>
</feature>
<keyword evidence="5 8" id="KW-0378">Hydrolase</keyword>